<protein>
    <submittedName>
        <fullName evidence="6">DNA-binding transcriptional regulator, LysR family</fullName>
    </submittedName>
</protein>
<dbReference type="OrthoDB" id="9811588at2"/>
<evidence type="ECO:0000313" key="6">
    <source>
        <dbReference type="EMBL" id="SOH93769.1"/>
    </source>
</evidence>
<evidence type="ECO:0000256" key="3">
    <source>
        <dbReference type="ARBA" id="ARBA00023125"/>
    </source>
</evidence>
<name>A0A2C9CTQ7_9RHOB</name>
<dbReference type="InterPro" id="IPR036388">
    <property type="entry name" value="WH-like_DNA-bd_sf"/>
</dbReference>
<evidence type="ECO:0000256" key="2">
    <source>
        <dbReference type="ARBA" id="ARBA00023015"/>
    </source>
</evidence>
<dbReference type="Pfam" id="PF00126">
    <property type="entry name" value="HTH_1"/>
    <property type="match status" value="1"/>
</dbReference>
<dbReference type="Pfam" id="PF03466">
    <property type="entry name" value="LysR_substrate"/>
    <property type="match status" value="1"/>
</dbReference>
<organism evidence="6 7">
    <name type="scientific">Pontivivens marinum</name>
    <dbReference type="NCBI Taxonomy" id="1690039"/>
    <lineage>
        <taxon>Bacteria</taxon>
        <taxon>Pseudomonadati</taxon>
        <taxon>Pseudomonadota</taxon>
        <taxon>Alphaproteobacteria</taxon>
        <taxon>Rhodobacterales</taxon>
        <taxon>Paracoccaceae</taxon>
        <taxon>Pontivivens</taxon>
    </lineage>
</organism>
<keyword evidence="7" id="KW-1185">Reference proteome</keyword>
<evidence type="ECO:0000256" key="4">
    <source>
        <dbReference type="ARBA" id="ARBA00023163"/>
    </source>
</evidence>
<evidence type="ECO:0000259" key="5">
    <source>
        <dbReference type="PROSITE" id="PS50931"/>
    </source>
</evidence>
<keyword evidence="4" id="KW-0804">Transcription</keyword>
<dbReference type="InterPro" id="IPR036390">
    <property type="entry name" value="WH_DNA-bd_sf"/>
</dbReference>
<dbReference type="InterPro" id="IPR005119">
    <property type="entry name" value="LysR_subst-bd"/>
</dbReference>
<evidence type="ECO:0000256" key="1">
    <source>
        <dbReference type="ARBA" id="ARBA00009437"/>
    </source>
</evidence>
<dbReference type="GO" id="GO:0005829">
    <property type="term" value="C:cytosol"/>
    <property type="evidence" value="ECO:0007669"/>
    <property type="project" value="TreeGrafter"/>
</dbReference>
<comment type="similarity">
    <text evidence="1">Belongs to the LysR transcriptional regulatory family.</text>
</comment>
<dbReference type="Gene3D" id="3.40.190.10">
    <property type="entry name" value="Periplasmic binding protein-like II"/>
    <property type="match status" value="2"/>
</dbReference>
<dbReference type="EMBL" id="OCTN01000002">
    <property type="protein sequence ID" value="SOH93769.1"/>
    <property type="molecule type" value="Genomic_DNA"/>
</dbReference>
<proteinExistence type="inferred from homology"/>
<dbReference type="GO" id="GO:0003677">
    <property type="term" value="F:DNA binding"/>
    <property type="evidence" value="ECO:0007669"/>
    <property type="project" value="UniProtKB-KW"/>
</dbReference>
<dbReference type="GO" id="GO:0003700">
    <property type="term" value="F:DNA-binding transcription factor activity"/>
    <property type="evidence" value="ECO:0007669"/>
    <property type="project" value="InterPro"/>
</dbReference>
<dbReference type="InterPro" id="IPR000847">
    <property type="entry name" value="LysR_HTH_N"/>
</dbReference>
<dbReference type="InterPro" id="IPR050950">
    <property type="entry name" value="HTH-type_LysR_regulators"/>
</dbReference>
<dbReference type="Proteomes" id="UP000220034">
    <property type="component" value="Unassembled WGS sequence"/>
</dbReference>
<dbReference type="PANTHER" id="PTHR30419">
    <property type="entry name" value="HTH-TYPE TRANSCRIPTIONAL REGULATOR YBHD"/>
    <property type="match status" value="1"/>
</dbReference>
<dbReference type="SUPFAM" id="SSF46785">
    <property type="entry name" value="Winged helix' DNA-binding domain"/>
    <property type="match status" value="1"/>
</dbReference>
<dbReference type="PROSITE" id="PS50931">
    <property type="entry name" value="HTH_LYSR"/>
    <property type="match status" value="1"/>
</dbReference>
<accession>A0A2C9CTQ7</accession>
<gene>
    <name evidence="6" type="ORF">SAMN06273572_102447</name>
</gene>
<dbReference type="Gene3D" id="1.10.10.10">
    <property type="entry name" value="Winged helix-like DNA-binding domain superfamily/Winged helix DNA-binding domain"/>
    <property type="match status" value="1"/>
</dbReference>
<dbReference type="SUPFAM" id="SSF53850">
    <property type="entry name" value="Periplasmic binding protein-like II"/>
    <property type="match status" value="1"/>
</dbReference>
<feature type="domain" description="HTH lysR-type" evidence="5">
    <location>
        <begin position="1"/>
        <end position="58"/>
    </location>
</feature>
<evidence type="ECO:0000313" key="7">
    <source>
        <dbReference type="Proteomes" id="UP000220034"/>
    </source>
</evidence>
<dbReference type="RefSeq" id="WP_097929324.1">
    <property type="nucleotide sequence ID" value="NZ_OCTN01000002.1"/>
</dbReference>
<reference evidence="7" key="1">
    <citation type="submission" date="2017-09" db="EMBL/GenBank/DDBJ databases">
        <authorList>
            <person name="Varghese N."/>
            <person name="Submissions S."/>
        </authorList>
    </citation>
    <scope>NUCLEOTIDE SEQUENCE [LARGE SCALE GENOMIC DNA]</scope>
    <source>
        <strain evidence="7">C7</strain>
    </source>
</reference>
<dbReference type="AlphaFoldDB" id="A0A2C9CTQ7"/>
<sequence>MDTRQLETLLAVAHHGGFAAAAQAVNLTASAVSQQMAALENEVDALLFDRSRRPPALTVKGAEMVRSARAILNIVSQTKETVSDEQMRGTLAFGTLRTGANSVVPNALATLQSTYPNLNFHLRVGKSEDLMSEVVTGQLDAALVGDHVAVPASLTWIPVINEPLIVLAPDGASGLTLDALAREVPFIRYRTEVTLARLIHTEIARLGVPLRQSVSVNTMAAVVGCVKAGLGFSVVPQIALQDMNTAPLSWFHLGTPPVHRRLGIAQRIQSGREDVLKTLANALSTYDHQHDYHE</sequence>
<keyword evidence="3 6" id="KW-0238">DNA-binding</keyword>
<keyword evidence="2" id="KW-0805">Transcription regulation</keyword>
<dbReference type="FunFam" id="1.10.10.10:FF:000001">
    <property type="entry name" value="LysR family transcriptional regulator"/>
    <property type="match status" value="1"/>
</dbReference>